<dbReference type="Proteomes" id="UP000586119">
    <property type="component" value="Unassembled WGS sequence"/>
</dbReference>
<dbReference type="SUPFAM" id="SSF50341">
    <property type="entry name" value="CheW-like"/>
    <property type="match status" value="1"/>
</dbReference>
<sequence>MTHDAPLSLTEALTPNATRNDTIEREEPTQQFVLFRLEGRRFALPGHAVTEILGGEQPVYPLPGLPASTEGVIHLRGQIESVVYLHALLGMTPPSSPFASQMILMVNAAGLTSGVRVDQLDDVCDIAQSALKTPPDSLSEALRPYVTALFQYRESAPSDSADHDAVALLDASALFTAYQNGLG</sequence>
<dbReference type="InterPro" id="IPR039315">
    <property type="entry name" value="CheW"/>
</dbReference>
<organism evidence="3 4">
    <name type="scientific">Vreelandella salicampi</name>
    <dbReference type="NCBI Taxonomy" id="1449798"/>
    <lineage>
        <taxon>Bacteria</taxon>
        <taxon>Pseudomonadati</taxon>
        <taxon>Pseudomonadota</taxon>
        <taxon>Gammaproteobacteria</taxon>
        <taxon>Oceanospirillales</taxon>
        <taxon>Halomonadaceae</taxon>
        <taxon>Vreelandella</taxon>
    </lineage>
</organism>
<dbReference type="EMBL" id="JACCDF010000012">
    <property type="protein sequence ID" value="NYS61804.1"/>
    <property type="molecule type" value="Genomic_DNA"/>
</dbReference>
<dbReference type="PANTHER" id="PTHR22617">
    <property type="entry name" value="CHEMOTAXIS SENSOR HISTIDINE KINASE-RELATED"/>
    <property type="match status" value="1"/>
</dbReference>
<dbReference type="Gene3D" id="2.40.50.180">
    <property type="entry name" value="CheA-289, Domain 4"/>
    <property type="match status" value="1"/>
</dbReference>
<feature type="domain" description="CheW-like" evidence="2">
    <location>
        <begin position="29"/>
        <end position="180"/>
    </location>
</feature>
<dbReference type="PANTHER" id="PTHR22617:SF23">
    <property type="entry name" value="CHEMOTAXIS PROTEIN CHEW"/>
    <property type="match status" value="1"/>
</dbReference>
<dbReference type="Pfam" id="PF01584">
    <property type="entry name" value="CheW"/>
    <property type="match status" value="1"/>
</dbReference>
<evidence type="ECO:0000313" key="4">
    <source>
        <dbReference type="Proteomes" id="UP000586119"/>
    </source>
</evidence>
<evidence type="ECO:0000313" key="3">
    <source>
        <dbReference type="EMBL" id="NYS61804.1"/>
    </source>
</evidence>
<dbReference type="GO" id="GO:0006935">
    <property type="term" value="P:chemotaxis"/>
    <property type="evidence" value="ECO:0007669"/>
    <property type="project" value="InterPro"/>
</dbReference>
<proteinExistence type="predicted"/>
<gene>
    <name evidence="3" type="ORF">HZS81_13680</name>
</gene>
<feature type="region of interest" description="Disordered" evidence="1">
    <location>
        <begin position="1"/>
        <end position="24"/>
    </location>
</feature>
<name>A0A7Z0LMV5_9GAMM</name>
<dbReference type="GO" id="GO:0005829">
    <property type="term" value="C:cytosol"/>
    <property type="evidence" value="ECO:0007669"/>
    <property type="project" value="TreeGrafter"/>
</dbReference>
<evidence type="ECO:0000259" key="2">
    <source>
        <dbReference type="PROSITE" id="PS50851"/>
    </source>
</evidence>
<dbReference type="RefSeq" id="WP_179931128.1">
    <property type="nucleotide sequence ID" value="NZ_JACCDF010000012.1"/>
</dbReference>
<feature type="compositionally biased region" description="Polar residues" evidence="1">
    <location>
        <begin position="11"/>
        <end position="20"/>
    </location>
</feature>
<dbReference type="AlphaFoldDB" id="A0A7Z0LMV5"/>
<reference evidence="3 4" key="1">
    <citation type="journal article" date="2015" name="Int. J. Syst. Evol. Microbiol.">
        <title>Halomonas salicampi sp. nov., a halotolerant and alkalitolerant bacterium isolated from a saltern soil.</title>
        <authorList>
            <person name="Lee J.C."/>
            <person name="Kim Y.S."/>
            <person name="Yun B.S."/>
            <person name="Whang K.S."/>
        </authorList>
    </citation>
    <scope>NUCLEOTIDE SEQUENCE [LARGE SCALE GENOMIC DNA]</scope>
    <source>
        <strain evidence="3 4">BH103</strain>
    </source>
</reference>
<keyword evidence="4" id="KW-1185">Reference proteome</keyword>
<accession>A0A7Z0LMV5</accession>
<evidence type="ECO:0000256" key="1">
    <source>
        <dbReference type="SAM" id="MobiDB-lite"/>
    </source>
</evidence>
<comment type="caution">
    <text evidence="3">The sequence shown here is derived from an EMBL/GenBank/DDBJ whole genome shotgun (WGS) entry which is preliminary data.</text>
</comment>
<protein>
    <submittedName>
        <fullName evidence="3">Chemotaxis protein CheW</fullName>
    </submittedName>
</protein>
<dbReference type="PROSITE" id="PS50851">
    <property type="entry name" value="CHEW"/>
    <property type="match status" value="1"/>
</dbReference>
<dbReference type="InterPro" id="IPR036061">
    <property type="entry name" value="CheW-like_dom_sf"/>
</dbReference>
<dbReference type="SMART" id="SM00260">
    <property type="entry name" value="CheW"/>
    <property type="match status" value="1"/>
</dbReference>
<dbReference type="Gene3D" id="2.30.30.40">
    <property type="entry name" value="SH3 Domains"/>
    <property type="match status" value="1"/>
</dbReference>
<dbReference type="InterPro" id="IPR002545">
    <property type="entry name" value="CheW-lke_dom"/>
</dbReference>
<dbReference type="GO" id="GO:0007165">
    <property type="term" value="P:signal transduction"/>
    <property type="evidence" value="ECO:0007669"/>
    <property type="project" value="InterPro"/>
</dbReference>